<dbReference type="RefSeq" id="XP_033652866.1">
    <property type="nucleotide sequence ID" value="XM_033803033.1"/>
</dbReference>
<reference evidence="1" key="1">
    <citation type="journal article" date="2020" name="Stud. Mycol.">
        <title>101 Dothideomycetes genomes: a test case for predicting lifestyles and emergence of pathogens.</title>
        <authorList>
            <person name="Haridas S."/>
            <person name="Albert R."/>
            <person name="Binder M."/>
            <person name="Bloem J."/>
            <person name="Labutti K."/>
            <person name="Salamov A."/>
            <person name="Andreopoulos B."/>
            <person name="Baker S."/>
            <person name="Barry K."/>
            <person name="Bills G."/>
            <person name="Bluhm B."/>
            <person name="Cannon C."/>
            <person name="Castanera R."/>
            <person name="Culley D."/>
            <person name="Daum C."/>
            <person name="Ezra D."/>
            <person name="Gonzalez J."/>
            <person name="Henrissat B."/>
            <person name="Kuo A."/>
            <person name="Liang C."/>
            <person name="Lipzen A."/>
            <person name="Lutzoni F."/>
            <person name="Magnuson J."/>
            <person name="Mondo S."/>
            <person name="Nolan M."/>
            <person name="Ohm R."/>
            <person name="Pangilinan J."/>
            <person name="Park H.-J."/>
            <person name="Ramirez L."/>
            <person name="Alfaro M."/>
            <person name="Sun H."/>
            <person name="Tritt A."/>
            <person name="Yoshinaga Y."/>
            <person name="Zwiers L.-H."/>
            <person name="Turgeon B."/>
            <person name="Goodwin S."/>
            <person name="Spatafora J."/>
            <person name="Crous P."/>
            <person name="Grigoriev I."/>
        </authorList>
    </citation>
    <scope>NUCLEOTIDE SEQUENCE</scope>
    <source>
        <strain evidence="1">CBS 379.55</strain>
    </source>
</reference>
<dbReference type="EMBL" id="ML986497">
    <property type="protein sequence ID" value="KAF2275327.1"/>
    <property type="molecule type" value="Genomic_DNA"/>
</dbReference>
<sequence length="101" mass="12290">MGSTRRRRNKLPRYGPDMAPQCRQSFKCGHFLRRIHIWEVFDRGITLHYAMGPKLKDIPEVSWKYVLEEKSPDRIQALQFPWNGKFPRSRLRKYLQVWCVW</sequence>
<dbReference type="AlphaFoldDB" id="A0A6A6JG66"/>
<keyword evidence="2" id="KW-1185">Reference proteome</keyword>
<proteinExistence type="predicted"/>
<evidence type="ECO:0000313" key="1">
    <source>
        <dbReference type="EMBL" id="KAF2275327.1"/>
    </source>
</evidence>
<dbReference type="OrthoDB" id="10051395at2759"/>
<accession>A0A6A6JG66</accession>
<organism evidence="1 2">
    <name type="scientific">Westerdykella ornata</name>
    <dbReference type="NCBI Taxonomy" id="318751"/>
    <lineage>
        <taxon>Eukaryota</taxon>
        <taxon>Fungi</taxon>
        <taxon>Dikarya</taxon>
        <taxon>Ascomycota</taxon>
        <taxon>Pezizomycotina</taxon>
        <taxon>Dothideomycetes</taxon>
        <taxon>Pleosporomycetidae</taxon>
        <taxon>Pleosporales</taxon>
        <taxon>Sporormiaceae</taxon>
        <taxon>Westerdykella</taxon>
    </lineage>
</organism>
<evidence type="ECO:0000313" key="2">
    <source>
        <dbReference type="Proteomes" id="UP000800097"/>
    </source>
</evidence>
<dbReference type="Proteomes" id="UP000800097">
    <property type="component" value="Unassembled WGS sequence"/>
</dbReference>
<dbReference type="GeneID" id="54556208"/>
<name>A0A6A6JG66_WESOR</name>
<protein>
    <submittedName>
        <fullName evidence="1">Uncharacterized protein</fullName>
    </submittedName>
</protein>
<gene>
    <name evidence="1" type="ORF">EI97DRAFT_72203</name>
</gene>